<dbReference type="Gene3D" id="3.40.50.300">
    <property type="entry name" value="P-loop containing nucleotide triphosphate hydrolases"/>
    <property type="match status" value="1"/>
</dbReference>
<dbReference type="Gene3D" id="1.25.40.10">
    <property type="entry name" value="Tetratricopeptide repeat domain"/>
    <property type="match status" value="1"/>
</dbReference>
<dbReference type="Gene3D" id="1.10.10.10">
    <property type="entry name" value="Winged helix-like DNA-binding domain superfamily/Winged helix DNA-binding domain"/>
    <property type="match status" value="1"/>
</dbReference>
<dbReference type="PANTHER" id="PTHR35807:SF2">
    <property type="entry name" value="TRANSCRIPTIONAL ACTIVATOR DOMAIN"/>
    <property type="match status" value="1"/>
</dbReference>
<dbReference type="EMBL" id="UOFO01000023">
    <property type="protein sequence ID" value="VAW83737.1"/>
    <property type="molecule type" value="Genomic_DNA"/>
</dbReference>
<dbReference type="SUPFAM" id="SSF46894">
    <property type="entry name" value="C-terminal effector domain of the bipartite response regulators"/>
    <property type="match status" value="1"/>
</dbReference>
<dbReference type="InterPro" id="IPR036388">
    <property type="entry name" value="WH-like_DNA-bd_sf"/>
</dbReference>
<feature type="domain" description="Bacterial transcriptional activator" evidence="1">
    <location>
        <begin position="915"/>
        <end position="1051"/>
    </location>
</feature>
<evidence type="ECO:0000259" key="1">
    <source>
        <dbReference type="SMART" id="SM01043"/>
    </source>
</evidence>
<name>A0A3B0Z8E9_9ZZZZ</name>
<dbReference type="AlphaFoldDB" id="A0A3B0Z8E9"/>
<dbReference type="SMART" id="SM01043">
    <property type="entry name" value="BTAD"/>
    <property type="match status" value="1"/>
</dbReference>
<dbReference type="InterPro" id="IPR027417">
    <property type="entry name" value="P-loop_NTPase"/>
</dbReference>
<evidence type="ECO:0000313" key="2">
    <source>
        <dbReference type="EMBL" id="VAW83737.1"/>
    </source>
</evidence>
<dbReference type="InterPro" id="IPR011990">
    <property type="entry name" value="TPR-like_helical_dom_sf"/>
</dbReference>
<dbReference type="SUPFAM" id="SSF48452">
    <property type="entry name" value="TPR-like"/>
    <property type="match status" value="1"/>
</dbReference>
<accession>A0A3B0Z8E9</accession>
<proteinExistence type="predicted"/>
<gene>
    <name evidence="2" type="ORF">MNBD_GAMMA16-2342</name>
</gene>
<dbReference type="Pfam" id="PF25873">
    <property type="entry name" value="WHD_MalT"/>
    <property type="match status" value="1"/>
</dbReference>
<dbReference type="GO" id="GO:0006355">
    <property type="term" value="P:regulation of DNA-templated transcription"/>
    <property type="evidence" value="ECO:0007669"/>
    <property type="project" value="InterPro"/>
</dbReference>
<reference evidence="2" key="1">
    <citation type="submission" date="2018-06" db="EMBL/GenBank/DDBJ databases">
        <authorList>
            <person name="Zhirakovskaya E."/>
        </authorList>
    </citation>
    <scope>NUCLEOTIDE SEQUENCE</scope>
</reference>
<dbReference type="PANTHER" id="PTHR35807">
    <property type="entry name" value="TRANSCRIPTIONAL REGULATOR REDD-RELATED"/>
    <property type="match status" value="1"/>
</dbReference>
<organism evidence="2">
    <name type="scientific">hydrothermal vent metagenome</name>
    <dbReference type="NCBI Taxonomy" id="652676"/>
    <lineage>
        <taxon>unclassified sequences</taxon>
        <taxon>metagenomes</taxon>
        <taxon>ecological metagenomes</taxon>
    </lineage>
</organism>
<dbReference type="InterPro" id="IPR059106">
    <property type="entry name" value="WHD_MalT"/>
</dbReference>
<dbReference type="GO" id="GO:0003677">
    <property type="term" value="F:DNA binding"/>
    <property type="evidence" value="ECO:0007669"/>
    <property type="project" value="InterPro"/>
</dbReference>
<dbReference type="InterPro" id="IPR016032">
    <property type="entry name" value="Sig_transdc_resp-reg_C-effctor"/>
</dbReference>
<dbReference type="InterPro" id="IPR005158">
    <property type="entry name" value="BTAD"/>
</dbReference>
<dbReference type="SUPFAM" id="SSF52540">
    <property type="entry name" value="P-loop containing nucleoside triphosphate hydrolases"/>
    <property type="match status" value="1"/>
</dbReference>
<dbReference type="InterPro" id="IPR051677">
    <property type="entry name" value="AfsR-DnrI-RedD_regulator"/>
</dbReference>
<protein>
    <recommendedName>
        <fullName evidence="1">Bacterial transcriptional activator domain-containing protein</fullName>
    </recommendedName>
</protein>
<sequence>MNSKITYQSKIICPNTAKIIHRERLFNELDKARQQAKIIWIAAPCGSGKTTLVSSYLEKQQISHCWYQIDEEDGDLATFFHYLGLAGKLAAPRRKKAVLKLPPEHQQGVLAFTRHFFRDLSSRLKNNGLIVLDNYQLLPETAPISVLLPNIVESLAPGVSLLIISRHRPPPSTISFVVKRQVFVIDTKKIRFTEDEWVAASQLFNSKHSKNTLLSMCKKLDGWIAGLVLLPNTINGLDNTDISNLGIETLDAYVAEQFLSSLDEETSELLMKICYMSHITASSATFVSNIEHSKKLLVTLAQKNLFVLRHGGKGYTLHPLVKKYLQQRTAEKLSKQQLYDLRYKTAKALLKEGGYEAAADLFLELKLWQALIDIISKHAAELYNSGRMEPLQHYINSLPEKYARSESWINYWNGKLATSKNVISALDFYEIAYTGFMKIADARGAYLTWYAVVSTICNTLLGADRLAVWVSRYNELNTRYPMPPPELPKDVVDAVLLHAYFCSGLDSNKRKFLQTRLALAINKVTDSHQRLKMMSSYIVVACVSGVKDQDKNIIENFDRTLAGLKEDTILYLGTTIYGALSAWSFNDFNKLLDLELQALEIAKESAISVFDSHIHSQIIIAALGLKKFHLAEKHINFLKLNLVEKDLIYQSLYMTSIITAGTVMDKYKNLDSMTKRYLNNLENTHLPPFILHTKLLYLYYLCVREKTEEALSLHDELLEQAIKLAFPAQLSRFYLIYAKIFFDTGEPGRADKYLIKSFFIISSEEIITYLCWQPALMAWACQRALTLGIETGYINQFVKSHYSSFPKPNSKCHMWPWAFRVFTFGCFRVDAENHLEQNKQRAGKPYALLKMLVAAQGESLSCDAIKEKLYIDTIHDKTSQLFDTQVYRLRKYFGDERIILRHGDQIKLNLQFFWIDTLEFEALGKQKITSGNTLKVAARLQQLYRGEYLPGDDALDVVAIRERYRNIYLETLFKCIDQMQGNPEIAIDICRNALMVEPLSEPLYRKLISIYLLRKNRDMAEATLSQCRMIIKRHLDSNLSNETLSLLNTEAS</sequence>